<sequence>MKLIVGLGNPGPEYEKNRHNLGFILVDKIADVLGCTWRFESRFKCYMAKHKLASGDFVLLAKPKTFMNKSGESVVSIKNYFRLQDDSIFIVHDDLDLPFLTQKKQRAVGSAGHNGVQNIIETLGANDFWRLRVGIGRPKDPTVNPADWVLKDFSEDELREVQKIDLTPILVG</sequence>
<feature type="site" description="Discriminates between blocked and unblocked aminoacyl-tRNA" evidence="7">
    <location>
        <position position="9"/>
    </location>
</feature>
<comment type="subcellular location">
    <subcellularLocation>
        <location evidence="7">Cytoplasm</location>
    </subcellularLocation>
</comment>
<dbReference type="GO" id="GO:0006515">
    <property type="term" value="P:protein quality control for misfolded or incompletely synthesized proteins"/>
    <property type="evidence" value="ECO:0007669"/>
    <property type="project" value="UniProtKB-UniRule"/>
</dbReference>
<evidence type="ECO:0000256" key="8">
    <source>
        <dbReference type="RuleBase" id="RU000673"/>
    </source>
</evidence>
<dbReference type="InterPro" id="IPR036416">
    <property type="entry name" value="Pept_tRNA_hydro_sf"/>
</dbReference>
<dbReference type="HAMAP" id="MF_00083">
    <property type="entry name" value="Pept_tRNA_hydro_bact"/>
    <property type="match status" value="1"/>
</dbReference>
<dbReference type="GO" id="GO:0072344">
    <property type="term" value="P:rescue of stalled ribosome"/>
    <property type="evidence" value="ECO:0007669"/>
    <property type="project" value="UniProtKB-UniRule"/>
</dbReference>
<accession>A0A7C4TQT3</accession>
<evidence type="ECO:0000256" key="2">
    <source>
        <dbReference type="ARBA" id="ARBA00022555"/>
    </source>
</evidence>
<feature type="binding site" evidence="7">
    <location>
        <position position="66"/>
    </location>
    <ligand>
        <name>tRNA</name>
        <dbReference type="ChEBI" id="CHEBI:17843"/>
    </ligand>
</feature>
<dbReference type="EMBL" id="DSRT01000185">
    <property type="protein sequence ID" value="HGW29943.1"/>
    <property type="molecule type" value="Genomic_DNA"/>
</dbReference>
<keyword evidence="4 7" id="KW-0694">RNA-binding</keyword>
<evidence type="ECO:0000256" key="9">
    <source>
        <dbReference type="RuleBase" id="RU004320"/>
    </source>
</evidence>
<protein>
    <recommendedName>
        <fullName evidence="6 7">Peptidyl-tRNA hydrolase</fullName>
        <shortName evidence="7">Pth</shortName>
        <ecNumber evidence="1 7">3.1.1.29</ecNumber>
    </recommendedName>
</protein>
<evidence type="ECO:0000256" key="1">
    <source>
        <dbReference type="ARBA" id="ARBA00013260"/>
    </source>
</evidence>
<evidence type="ECO:0000256" key="5">
    <source>
        <dbReference type="ARBA" id="ARBA00038063"/>
    </source>
</evidence>
<dbReference type="EC" id="3.1.1.29" evidence="1 7"/>
<dbReference type="PANTHER" id="PTHR17224">
    <property type="entry name" value="PEPTIDYL-TRNA HYDROLASE"/>
    <property type="match status" value="1"/>
</dbReference>
<comment type="subunit">
    <text evidence="7">Monomer.</text>
</comment>
<comment type="caution">
    <text evidence="10">The sequence shown here is derived from an EMBL/GenBank/DDBJ whole genome shotgun (WGS) entry which is preliminary data.</text>
</comment>
<dbReference type="CDD" id="cd00462">
    <property type="entry name" value="PTH"/>
    <property type="match status" value="1"/>
</dbReference>
<comment type="function">
    <text evidence="7">Catalyzes the release of premature peptidyl moieties from peptidyl-tRNA molecules trapped in stalled 50S ribosomal subunits, and thus maintains levels of free tRNAs and 50S ribosomes.</text>
</comment>
<gene>
    <name evidence="7" type="primary">pth</name>
    <name evidence="10" type="ORF">ENR63_03415</name>
</gene>
<evidence type="ECO:0000256" key="4">
    <source>
        <dbReference type="ARBA" id="ARBA00022884"/>
    </source>
</evidence>
<proteinExistence type="inferred from homology"/>
<dbReference type="Pfam" id="PF01195">
    <property type="entry name" value="Pept_tRNA_hydro"/>
    <property type="match status" value="1"/>
</dbReference>
<dbReference type="Gene3D" id="3.40.50.1470">
    <property type="entry name" value="Peptidyl-tRNA hydrolase"/>
    <property type="match status" value="1"/>
</dbReference>
<comment type="catalytic activity">
    <reaction evidence="7 8">
        <text>an N-acyl-L-alpha-aminoacyl-tRNA + H2O = an N-acyl-L-amino acid + a tRNA + H(+)</text>
        <dbReference type="Rhea" id="RHEA:54448"/>
        <dbReference type="Rhea" id="RHEA-COMP:10123"/>
        <dbReference type="Rhea" id="RHEA-COMP:13883"/>
        <dbReference type="ChEBI" id="CHEBI:15377"/>
        <dbReference type="ChEBI" id="CHEBI:15378"/>
        <dbReference type="ChEBI" id="CHEBI:59874"/>
        <dbReference type="ChEBI" id="CHEBI:78442"/>
        <dbReference type="ChEBI" id="CHEBI:138191"/>
        <dbReference type="EC" id="3.1.1.29"/>
    </reaction>
</comment>
<dbReference type="InterPro" id="IPR018171">
    <property type="entry name" value="Pept_tRNA_hydro_CS"/>
</dbReference>
<dbReference type="GO" id="GO:0000049">
    <property type="term" value="F:tRNA binding"/>
    <property type="evidence" value="ECO:0007669"/>
    <property type="project" value="UniProtKB-UniRule"/>
</dbReference>
<name>A0A7C4TQT3_UNCKA</name>
<keyword evidence="7" id="KW-0963">Cytoplasm</keyword>
<dbReference type="PROSITE" id="PS01195">
    <property type="entry name" value="PEPT_TRNA_HYDROL_1"/>
    <property type="match status" value="1"/>
</dbReference>
<comment type="similarity">
    <text evidence="5 7 9">Belongs to the PTH family.</text>
</comment>
<comment type="function">
    <text evidence="7">Hydrolyzes ribosome-free peptidyl-tRNAs (with 1 or more amino acids incorporated), which drop off the ribosome during protein synthesis, or as a result of ribosome stalling.</text>
</comment>
<dbReference type="AlphaFoldDB" id="A0A7C4TQT3"/>
<evidence type="ECO:0000256" key="3">
    <source>
        <dbReference type="ARBA" id="ARBA00022801"/>
    </source>
</evidence>
<evidence type="ECO:0000256" key="6">
    <source>
        <dbReference type="ARBA" id="ARBA00050038"/>
    </source>
</evidence>
<dbReference type="GO" id="GO:0004045">
    <property type="term" value="F:peptidyl-tRNA hydrolase activity"/>
    <property type="evidence" value="ECO:0007669"/>
    <property type="project" value="UniProtKB-UniRule"/>
</dbReference>
<reference evidence="10" key="1">
    <citation type="journal article" date="2020" name="mSystems">
        <title>Genome- and Community-Level Interaction Insights into Carbon Utilization and Element Cycling Functions of Hydrothermarchaeota in Hydrothermal Sediment.</title>
        <authorList>
            <person name="Zhou Z."/>
            <person name="Liu Y."/>
            <person name="Xu W."/>
            <person name="Pan J."/>
            <person name="Luo Z.H."/>
            <person name="Li M."/>
        </authorList>
    </citation>
    <scope>NUCLEOTIDE SEQUENCE [LARGE SCALE GENOMIC DNA]</scope>
    <source>
        <strain evidence="10">SpSt-417</strain>
    </source>
</reference>
<organism evidence="10">
    <name type="scientific">candidate division WWE3 bacterium</name>
    <dbReference type="NCBI Taxonomy" id="2053526"/>
    <lineage>
        <taxon>Bacteria</taxon>
        <taxon>Katanobacteria</taxon>
    </lineage>
</organism>
<feature type="binding site" evidence="7">
    <location>
        <position position="114"/>
    </location>
    <ligand>
        <name>tRNA</name>
        <dbReference type="ChEBI" id="CHEBI:17843"/>
    </ligand>
</feature>
<keyword evidence="3 7" id="KW-0378">Hydrolase</keyword>
<feature type="binding site" evidence="7">
    <location>
        <position position="14"/>
    </location>
    <ligand>
        <name>tRNA</name>
        <dbReference type="ChEBI" id="CHEBI:17843"/>
    </ligand>
</feature>
<dbReference type="InterPro" id="IPR001328">
    <property type="entry name" value="Pept_tRNA_hydro"/>
</dbReference>
<feature type="binding site" evidence="7">
    <location>
        <position position="68"/>
    </location>
    <ligand>
        <name>tRNA</name>
        <dbReference type="ChEBI" id="CHEBI:17843"/>
    </ligand>
</feature>
<dbReference type="PANTHER" id="PTHR17224:SF1">
    <property type="entry name" value="PEPTIDYL-TRNA HYDROLASE"/>
    <property type="match status" value="1"/>
</dbReference>
<keyword evidence="2 7" id="KW-0820">tRNA-binding</keyword>
<dbReference type="NCBIfam" id="TIGR00447">
    <property type="entry name" value="pth"/>
    <property type="match status" value="1"/>
</dbReference>
<dbReference type="SUPFAM" id="SSF53178">
    <property type="entry name" value="Peptidyl-tRNA hydrolase-like"/>
    <property type="match status" value="1"/>
</dbReference>
<feature type="site" description="Stabilizes the basic form of H active site to accept a proton" evidence="7">
    <location>
        <position position="93"/>
    </location>
</feature>
<evidence type="ECO:0000313" key="10">
    <source>
        <dbReference type="EMBL" id="HGW29943.1"/>
    </source>
</evidence>
<evidence type="ECO:0000256" key="7">
    <source>
        <dbReference type="HAMAP-Rule" id="MF_00083"/>
    </source>
</evidence>
<feature type="active site" description="Proton acceptor" evidence="7">
    <location>
        <position position="19"/>
    </location>
</feature>
<dbReference type="GO" id="GO:0005737">
    <property type="term" value="C:cytoplasm"/>
    <property type="evidence" value="ECO:0007669"/>
    <property type="project" value="UniProtKB-SubCell"/>
</dbReference>